<gene>
    <name evidence="2" type="ORF">AWC38_SpisGene1419</name>
</gene>
<feature type="compositionally biased region" description="Acidic residues" evidence="1">
    <location>
        <begin position="48"/>
        <end position="62"/>
    </location>
</feature>
<proteinExistence type="predicted"/>
<protein>
    <submittedName>
        <fullName evidence="2">Uncharacterized protein</fullName>
    </submittedName>
</protein>
<accession>A0A2B4SYU9</accession>
<sequence length="103" mass="11451">MEEGTQVRAILLREAVPTRDTIVPAVPGVLVLSERSKKQRLPAVKSETEEEEQGEEQGEDEGQDRAENQREKQTAGIVSSEKQQYYTLSSAGTDTETEEMKAL</sequence>
<keyword evidence="3" id="KW-1185">Reference proteome</keyword>
<evidence type="ECO:0000313" key="3">
    <source>
        <dbReference type="Proteomes" id="UP000225706"/>
    </source>
</evidence>
<reference evidence="3" key="1">
    <citation type="journal article" date="2017" name="bioRxiv">
        <title>Comparative analysis of the genomes of Stylophora pistillata and Acropora digitifera provides evidence for extensive differences between species of corals.</title>
        <authorList>
            <person name="Voolstra C.R."/>
            <person name="Li Y."/>
            <person name="Liew Y.J."/>
            <person name="Baumgarten S."/>
            <person name="Zoccola D."/>
            <person name="Flot J.-F."/>
            <person name="Tambutte S."/>
            <person name="Allemand D."/>
            <person name="Aranda M."/>
        </authorList>
    </citation>
    <scope>NUCLEOTIDE SEQUENCE [LARGE SCALE GENOMIC DNA]</scope>
</reference>
<comment type="caution">
    <text evidence="2">The sequence shown here is derived from an EMBL/GenBank/DDBJ whole genome shotgun (WGS) entry which is preliminary data.</text>
</comment>
<dbReference type="Proteomes" id="UP000225706">
    <property type="component" value="Unassembled WGS sequence"/>
</dbReference>
<feature type="compositionally biased region" description="Polar residues" evidence="1">
    <location>
        <begin position="76"/>
        <end position="94"/>
    </location>
</feature>
<evidence type="ECO:0000256" key="1">
    <source>
        <dbReference type="SAM" id="MobiDB-lite"/>
    </source>
</evidence>
<evidence type="ECO:0000313" key="2">
    <source>
        <dbReference type="EMBL" id="PFX33738.1"/>
    </source>
</evidence>
<organism evidence="2 3">
    <name type="scientific">Stylophora pistillata</name>
    <name type="common">Smooth cauliflower coral</name>
    <dbReference type="NCBI Taxonomy" id="50429"/>
    <lineage>
        <taxon>Eukaryota</taxon>
        <taxon>Metazoa</taxon>
        <taxon>Cnidaria</taxon>
        <taxon>Anthozoa</taxon>
        <taxon>Hexacorallia</taxon>
        <taxon>Scleractinia</taxon>
        <taxon>Astrocoeniina</taxon>
        <taxon>Pocilloporidae</taxon>
        <taxon>Stylophora</taxon>
    </lineage>
</organism>
<dbReference type="EMBL" id="LSMT01000009">
    <property type="protein sequence ID" value="PFX33738.1"/>
    <property type="molecule type" value="Genomic_DNA"/>
</dbReference>
<name>A0A2B4SYU9_STYPI</name>
<feature type="compositionally biased region" description="Basic and acidic residues" evidence="1">
    <location>
        <begin position="63"/>
        <end position="73"/>
    </location>
</feature>
<dbReference type="AlphaFoldDB" id="A0A2B4SYU9"/>
<feature type="region of interest" description="Disordered" evidence="1">
    <location>
        <begin position="33"/>
        <end position="103"/>
    </location>
</feature>